<accession>A0A848F051</accession>
<evidence type="ECO:0000313" key="2">
    <source>
        <dbReference type="Proteomes" id="UP000574067"/>
    </source>
</evidence>
<organism evidence="1 2">
    <name type="scientific">Azohydromonas caseinilytica</name>
    <dbReference type="NCBI Taxonomy" id="2728836"/>
    <lineage>
        <taxon>Bacteria</taxon>
        <taxon>Pseudomonadati</taxon>
        <taxon>Pseudomonadota</taxon>
        <taxon>Betaproteobacteria</taxon>
        <taxon>Burkholderiales</taxon>
        <taxon>Sphaerotilaceae</taxon>
        <taxon>Azohydromonas</taxon>
    </lineage>
</organism>
<evidence type="ECO:0000313" key="1">
    <source>
        <dbReference type="EMBL" id="NML13437.1"/>
    </source>
</evidence>
<dbReference type="EMBL" id="JABBFW010000001">
    <property type="protein sequence ID" value="NML13437.1"/>
    <property type="molecule type" value="Genomic_DNA"/>
</dbReference>
<dbReference type="InterPro" id="IPR012334">
    <property type="entry name" value="Pectin_lyas_fold"/>
</dbReference>
<dbReference type="InterPro" id="IPR011050">
    <property type="entry name" value="Pectin_lyase_fold/virulence"/>
</dbReference>
<name>A0A848F051_9BURK</name>
<dbReference type="SUPFAM" id="SSF51126">
    <property type="entry name" value="Pectin lyase-like"/>
    <property type="match status" value="1"/>
</dbReference>
<reference evidence="1 2" key="1">
    <citation type="submission" date="2020-04" db="EMBL/GenBank/DDBJ databases">
        <title>Azohydromonas sp. isolated from soil.</title>
        <authorList>
            <person name="Dahal R.H."/>
        </authorList>
    </citation>
    <scope>NUCLEOTIDE SEQUENCE [LARGE SCALE GENOMIC DNA]</scope>
    <source>
        <strain evidence="1 2">G-1-1-14</strain>
    </source>
</reference>
<comment type="caution">
    <text evidence="1">The sequence shown here is derived from an EMBL/GenBank/DDBJ whole genome shotgun (WGS) entry which is preliminary data.</text>
</comment>
<protein>
    <recommendedName>
        <fullName evidence="3">Right handed beta helix region</fullName>
    </recommendedName>
</protein>
<evidence type="ECO:0008006" key="3">
    <source>
        <dbReference type="Google" id="ProtNLM"/>
    </source>
</evidence>
<dbReference type="Proteomes" id="UP000574067">
    <property type="component" value="Unassembled WGS sequence"/>
</dbReference>
<keyword evidence="2" id="KW-1185">Reference proteome</keyword>
<proteinExistence type="predicted"/>
<dbReference type="Gene3D" id="2.160.20.10">
    <property type="entry name" value="Single-stranded right-handed beta-helix, Pectin lyase-like"/>
    <property type="match status" value="1"/>
</dbReference>
<dbReference type="AlphaFoldDB" id="A0A848F051"/>
<dbReference type="RefSeq" id="WP_169158369.1">
    <property type="nucleotide sequence ID" value="NZ_JABBFW010000001.1"/>
</dbReference>
<sequence>MKRRDLLQALALVGAVPASRAQAPTQLQVQVEREAERAPAQAEGTVHRLQPGDSLAALLAAARDGDTIEVMPGTHRAQAGVILQRRLTLRGVGPVRPVLQAEGAAAEGKGLLVVRNAEEVRIQNLEFRGARVPDRNGAGIRHERGRLLVQRCGFFDNEMGIQTASDPDTALEVQGSEFGRAARDTAQEYNPPHLLYAGRIRRLRVAGCHFHDGYIGHLLKSRARENIVKYNLLVDGAAGEASYELEFPEGGLAWVVGNVIGQGARTQNPDLVSFGAESSTASVHGLYMAHNTFINERSAGGTFVRVGAARLAAGLDMRFVNNLLLGTGSVQTGAQPWSDSNRSGTLAALQQPAGLNFRLVAGSPLRGTGVAPGSGGGRSLAPAAEFQVPLGTRAISAPAVWTPGAFQ</sequence>
<gene>
    <name evidence="1" type="ORF">HHL10_00395</name>
</gene>